<dbReference type="InterPro" id="IPR004951">
    <property type="entry name" value="DUF268_CAE_spp"/>
</dbReference>
<dbReference type="EMBL" id="JRPJ02000033">
    <property type="protein sequence ID" value="TLE09276.1"/>
    <property type="molecule type" value="Genomic_DNA"/>
</dbReference>
<proteinExistence type="predicted"/>
<reference evidence="1 2" key="1">
    <citation type="journal article" date="2014" name="Genome Announc.">
        <title>Draft genome sequences of eight enterohepatic helicobacter species isolated from both laboratory and wild rodents.</title>
        <authorList>
            <person name="Sheh A."/>
            <person name="Shen Z."/>
            <person name="Fox J.G."/>
        </authorList>
    </citation>
    <scope>NUCLEOTIDE SEQUENCE [LARGE SCALE GENOMIC DNA]</scope>
    <source>
        <strain evidence="1 2">ATCC 49320</strain>
    </source>
</reference>
<dbReference type="Proteomes" id="UP000029857">
    <property type="component" value="Unassembled WGS sequence"/>
</dbReference>
<gene>
    <name evidence="1" type="ORF">LS79_008345</name>
</gene>
<dbReference type="RefSeq" id="WP_052100022.1">
    <property type="nucleotide sequence ID" value="NZ_JRPJ02000033.1"/>
</dbReference>
<comment type="caution">
    <text evidence="1">The sequence shown here is derived from an EMBL/GenBank/DDBJ whole genome shotgun (WGS) entry which is preliminary data.</text>
</comment>
<dbReference type="SUPFAM" id="SSF53335">
    <property type="entry name" value="S-adenosyl-L-methionine-dependent methyltransferases"/>
    <property type="match status" value="1"/>
</dbReference>
<sequence length="293" mass="33641">MPWWLVKQIRRAVRKIARKVGAVSPYDFYDWRVPWASKKDIQQDRERYNALNTDGRFVIDSKNEYIVRDLKYINTEHGISYIPTYVRDLWGAKQVYKHKPSSHYDCGSSFCGFTTLLIPMGINIVLIDIRDLTDRFNTSLFKDIWGGGVSCLQSDITTLHGIEDNSIESFSIMGALDGFGLGMYGEPINPDAWRLALLSVQRVLKNGGRFYLAAQIGKQDKLRFNAGRIFRLNTICDTLKEMSLNELHFLKGHDLDTYPCIYQKDGKTITDDSNLHFLCNQDSATALMIFQKL</sequence>
<dbReference type="InterPro" id="IPR029063">
    <property type="entry name" value="SAM-dependent_MTases_sf"/>
</dbReference>
<dbReference type="AlphaFoldDB" id="A0A4U8U9N6"/>
<evidence type="ECO:0000313" key="2">
    <source>
        <dbReference type="Proteomes" id="UP000029857"/>
    </source>
</evidence>
<evidence type="ECO:0000313" key="1">
    <source>
        <dbReference type="EMBL" id="TLE09276.1"/>
    </source>
</evidence>
<dbReference type="Pfam" id="PF03269">
    <property type="entry name" value="DUF268"/>
    <property type="match status" value="1"/>
</dbReference>
<protein>
    <submittedName>
        <fullName evidence="1">DUF268 domain-containing protein</fullName>
    </submittedName>
</protein>
<name>A0A4U8U9N6_9HELI</name>
<accession>A0A4U8U9N6</accession>
<organism evidence="1 2">
    <name type="scientific">Helicobacter bilis</name>
    <dbReference type="NCBI Taxonomy" id="37372"/>
    <lineage>
        <taxon>Bacteria</taxon>
        <taxon>Pseudomonadati</taxon>
        <taxon>Campylobacterota</taxon>
        <taxon>Epsilonproteobacteria</taxon>
        <taxon>Campylobacterales</taxon>
        <taxon>Helicobacteraceae</taxon>
        <taxon>Helicobacter</taxon>
    </lineage>
</organism>